<dbReference type="Gene3D" id="3.90.1570.10">
    <property type="entry name" value="tt1808, chain A"/>
    <property type="match status" value="1"/>
</dbReference>
<proteinExistence type="predicted"/>
<dbReference type="EMBL" id="PVWJ01000013">
    <property type="protein sequence ID" value="PSB04395.1"/>
    <property type="molecule type" value="Genomic_DNA"/>
</dbReference>
<keyword evidence="3" id="KW-1185">Reference proteome</keyword>
<reference evidence="2 3" key="1">
    <citation type="submission" date="2018-02" db="EMBL/GenBank/DDBJ databases">
        <authorList>
            <person name="Cohen D.B."/>
            <person name="Kent A.D."/>
        </authorList>
    </citation>
    <scope>NUCLEOTIDE SEQUENCE [LARGE SCALE GENOMIC DNA]</scope>
    <source>
        <strain evidence="2 3">CCAP 1448/3</strain>
    </source>
</reference>
<dbReference type="PANTHER" id="PTHR34107">
    <property type="entry name" value="SLL0198 PROTEIN-RELATED"/>
    <property type="match status" value="1"/>
</dbReference>
<dbReference type="AlphaFoldDB" id="A0A2T1C7Y8"/>
<dbReference type="RefSeq" id="WP_106287410.1">
    <property type="nucleotide sequence ID" value="NZ_CAWNTC010000192.1"/>
</dbReference>
<comment type="caution">
    <text evidence="2">The sequence shown here is derived from an EMBL/GenBank/DDBJ whole genome shotgun (WGS) entry which is preliminary data.</text>
</comment>
<dbReference type="InterPro" id="IPR011335">
    <property type="entry name" value="Restrct_endonuc-II-like"/>
</dbReference>
<evidence type="ECO:0000313" key="3">
    <source>
        <dbReference type="Proteomes" id="UP000238762"/>
    </source>
</evidence>
<gene>
    <name evidence="2" type="ORF">C7B64_04260</name>
</gene>
<dbReference type="OrthoDB" id="461333at2"/>
<evidence type="ECO:0000259" key="1">
    <source>
        <dbReference type="Pfam" id="PF05685"/>
    </source>
</evidence>
<dbReference type="PANTHER" id="PTHR34107:SF5">
    <property type="entry name" value="SLL1355 PROTEIN"/>
    <property type="match status" value="1"/>
</dbReference>
<organism evidence="2 3">
    <name type="scientific">Merismopedia glauca CCAP 1448/3</name>
    <dbReference type="NCBI Taxonomy" id="1296344"/>
    <lineage>
        <taxon>Bacteria</taxon>
        <taxon>Bacillati</taxon>
        <taxon>Cyanobacteriota</taxon>
        <taxon>Cyanophyceae</taxon>
        <taxon>Synechococcales</taxon>
        <taxon>Merismopediaceae</taxon>
        <taxon>Merismopedia</taxon>
    </lineage>
</organism>
<dbReference type="InterPro" id="IPR008538">
    <property type="entry name" value="Uma2"/>
</dbReference>
<dbReference type="Proteomes" id="UP000238762">
    <property type="component" value="Unassembled WGS sequence"/>
</dbReference>
<name>A0A2T1C7Y8_9CYAN</name>
<reference evidence="2 3" key="2">
    <citation type="submission" date="2018-03" db="EMBL/GenBank/DDBJ databases">
        <title>The ancient ancestry and fast evolution of plastids.</title>
        <authorList>
            <person name="Moore K.R."/>
            <person name="Magnabosco C."/>
            <person name="Momper L."/>
            <person name="Gold D.A."/>
            <person name="Bosak T."/>
            <person name="Fournier G.P."/>
        </authorList>
    </citation>
    <scope>NUCLEOTIDE SEQUENCE [LARGE SCALE GENOMIC DNA]</scope>
    <source>
        <strain evidence="2 3">CCAP 1448/3</strain>
    </source>
</reference>
<feature type="domain" description="Putative restriction endonuclease" evidence="1">
    <location>
        <begin position="11"/>
        <end position="175"/>
    </location>
</feature>
<dbReference type="CDD" id="cd06260">
    <property type="entry name" value="DUF820-like"/>
    <property type="match status" value="1"/>
</dbReference>
<dbReference type="InterPro" id="IPR012296">
    <property type="entry name" value="Nuclease_put_TT1808"/>
</dbReference>
<sequence>MTTAIKPQLILEKFLKLPETKPAKEFISGEIIQKPMPQGEHSRLQGKMCTVINQIAETTKIAYAFPELRCTFGGESIIPDIAIFRWERIPFQSSGRVANRFEIHPDWAIEILSPDQSQTKVLGKLLHCSQHGTELGWLIYPEEDSILVVFPGQRVELLTGDIQLPILSGIQLELTVKQIFSWLNFA</sequence>
<dbReference type="Pfam" id="PF05685">
    <property type="entry name" value="Uma2"/>
    <property type="match status" value="1"/>
</dbReference>
<dbReference type="SUPFAM" id="SSF52980">
    <property type="entry name" value="Restriction endonuclease-like"/>
    <property type="match status" value="1"/>
</dbReference>
<evidence type="ECO:0000313" key="2">
    <source>
        <dbReference type="EMBL" id="PSB04395.1"/>
    </source>
</evidence>
<protein>
    <recommendedName>
        <fullName evidence="1">Putative restriction endonuclease domain-containing protein</fullName>
    </recommendedName>
</protein>
<accession>A0A2T1C7Y8</accession>